<dbReference type="PhylomeDB" id="A0A0D2WTD6"/>
<keyword evidence="10" id="KW-0560">Oxidoreductase</keyword>
<evidence type="ECO:0000256" key="3">
    <source>
        <dbReference type="ARBA" id="ARBA00004496"/>
    </source>
</evidence>
<evidence type="ECO:0000256" key="4">
    <source>
        <dbReference type="ARBA" id="ARBA00007762"/>
    </source>
</evidence>
<accession>A0A0D2WTD6</accession>
<dbReference type="InterPro" id="IPR032037">
    <property type="entry name" value="MMACHC"/>
</dbReference>
<dbReference type="PANTHER" id="PTHR31457">
    <property type="entry name" value="METHYLMALONIC ACIDURIA AND HOMOCYSTINURIA TYPE C PROTEIN"/>
    <property type="match status" value="1"/>
</dbReference>
<gene>
    <name evidence="12" type="ORF">CAOG_006117</name>
</gene>
<sequence>MNSVGLVQELAASLRTHGFDLIQAFQVQRYNTAVQEKHASQNPTAPLPSDRLMETFGRTATLGVLVGNTKAMWNPFLSYLVERDFHNAPFANPVQQYTKQVIDEALSSLGPNRPSSRVRYDFSGHPNFVDLQLLGSVSGATYYHPTTVLSIHQQFGPWVAFRAAISLDVPFEATEQQQQPVPNPVPELEGAAAEAMAIAMQHLSSPQRWIDVRNAITAPHAQEHRYTDSQLQYHYTKDLVALQEEVRRLASEQRQQAQPAV</sequence>
<dbReference type="GO" id="GO:0071949">
    <property type="term" value="F:FAD binding"/>
    <property type="evidence" value="ECO:0007669"/>
    <property type="project" value="TreeGrafter"/>
</dbReference>
<evidence type="ECO:0000256" key="9">
    <source>
        <dbReference type="ARBA" id="ARBA00022857"/>
    </source>
</evidence>
<evidence type="ECO:0000313" key="12">
    <source>
        <dbReference type="EMBL" id="KJE95690.1"/>
    </source>
</evidence>
<proteinExistence type="inferred from homology"/>
<dbReference type="OMA" id="PWCAFRA"/>
<keyword evidence="13" id="KW-1185">Reference proteome</keyword>
<evidence type="ECO:0000256" key="6">
    <source>
        <dbReference type="ARBA" id="ARBA00022630"/>
    </source>
</evidence>
<keyword evidence="5" id="KW-0963">Cytoplasm</keyword>
<dbReference type="RefSeq" id="XP_004345707.1">
    <property type="nucleotide sequence ID" value="XM_004345657.2"/>
</dbReference>
<dbReference type="GO" id="GO:0005737">
    <property type="term" value="C:cytoplasm"/>
    <property type="evidence" value="ECO:0007669"/>
    <property type="project" value="UniProtKB-SubCell"/>
</dbReference>
<evidence type="ECO:0000256" key="5">
    <source>
        <dbReference type="ARBA" id="ARBA00022490"/>
    </source>
</evidence>
<dbReference type="EMBL" id="KE346369">
    <property type="protein sequence ID" value="KJE95690.1"/>
    <property type="molecule type" value="Genomic_DNA"/>
</dbReference>
<evidence type="ECO:0000256" key="10">
    <source>
        <dbReference type="ARBA" id="ARBA00023002"/>
    </source>
</evidence>
<keyword evidence="9" id="KW-0521">NADP</keyword>
<comment type="cofactor">
    <cofactor evidence="1">
        <name>FMN</name>
        <dbReference type="ChEBI" id="CHEBI:58210"/>
    </cofactor>
</comment>
<dbReference type="GO" id="GO:0032451">
    <property type="term" value="F:demethylase activity"/>
    <property type="evidence" value="ECO:0007669"/>
    <property type="project" value="TreeGrafter"/>
</dbReference>
<reference evidence="13" key="1">
    <citation type="submission" date="2011-02" db="EMBL/GenBank/DDBJ databases">
        <title>The Genome Sequence of Capsaspora owczarzaki ATCC 30864.</title>
        <authorList>
            <person name="Russ C."/>
            <person name="Cuomo C."/>
            <person name="Burger G."/>
            <person name="Gray M.W."/>
            <person name="Holland P.W.H."/>
            <person name="King N."/>
            <person name="Lang F.B.F."/>
            <person name="Roger A.J."/>
            <person name="Ruiz-Trillo I."/>
            <person name="Young S.K."/>
            <person name="Zeng Q."/>
            <person name="Gargeya S."/>
            <person name="Alvarado L."/>
            <person name="Berlin A."/>
            <person name="Chapman S.B."/>
            <person name="Chen Z."/>
            <person name="Freedman E."/>
            <person name="Gellesch M."/>
            <person name="Goldberg J."/>
            <person name="Griggs A."/>
            <person name="Gujja S."/>
            <person name="Heilman E."/>
            <person name="Heiman D."/>
            <person name="Howarth C."/>
            <person name="Mehta T."/>
            <person name="Neiman D."/>
            <person name="Pearson M."/>
            <person name="Roberts A."/>
            <person name="Saif S."/>
            <person name="Shea T."/>
            <person name="Shenoy N."/>
            <person name="Sisk P."/>
            <person name="Stolte C."/>
            <person name="Sykes S."/>
            <person name="White J."/>
            <person name="Yandava C."/>
            <person name="Haas B."/>
            <person name="Nusbaum C."/>
            <person name="Birren B."/>
        </authorList>
    </citation>
    <scope>NUCLEOTIDE SEQUENCE</scope>
    <source>
        <strain evidence="13">ATCC 30864</strain>
    </source>
</reference>
<dbReference type="eggNOG" id="ENOG502S75U">
    <property type="taxonomic scope" value="Eukaryota"/>
</dbReference>
<dbReference type="InParanoid" id="A0A0D2WTD6"/>
<dbReference type="OrthoDB" id="409189at2759"/>
<evidence type="ECO:0000256" key="7">
    <source>
        <dbReference type="ARBA" id="ARBA00022643"/>
    </source>
</evidence>
<protein>
    <recommendedName>
        <fullName evidence="11">Cyanocobalamin reductase (cyanide-eliminating)</fullName>
    </recommendedName>
</protein>
<dbReference type="Proteomes" id="UP000008743">
    <property type="component" value="Unassembled WGS sequence"/>
</dbReference>
<keyword evidence="8" id="KW-0274">FAD</keyword>
<keyword evidence="6" id="KW-0285">Flavoprotein</keyword>
<evidence type="ECO:0000256" key="11">
    <source>
        <dbReference type="ARBA" id="ARBA00031313"/>
    </source>
</evidence>
<dbReference type="GO" id="GO:0009235">
    <property type="term" value="P:cobalamin metabolic process"/>
    <property type="evidence" value="ECO:0007669"/>
    <property type="project" value="TreeGrafter"/>
</dbReference>
<evidence type="ECO:0000256" key="2">
    <source>
        <dbReference type="ARBA" id="ARBA00001974"/>
    </source>
</evidence>
<organism evidence="12 13">
    <name type="scientific">Capsaspora owczarzaki (strain ATCC 30864)</name>
    <dbReference type="NCBI Taxonomy" id="595528"/>
    <lineage>
        <taxon>Eukaryota</taxon>
        <taxon>Filasterea</taxon>
        <taxon>Capsaspora</taxon>
    </lineage>
</organism>
<evidence type="ECO:0000256" key="8">
    <source>
        <dbReference type="ARBA" id="ARBA00022827"/>
    </source>
</evidence>
<evidence type="ECO:0000256" key="1">
    <source>
        <dbReference type="ARBA" id="ARBA00001917"/>
    </source>
</evidence>
<comment type="subcellular location">
    <subcellularLocation>
        <location evidence="3">Cytoplasm</location>
    </subcellularLocation>
</comment>
<comment type="similarity">
    <text evidence="4">Belongs to the MMACHC family.</text>
</comment>
<evidence type="ECO:0000313" key="13">
    <source>
        <dbReference type="Proteomes" id="UP000008743"/>
    </source>
</evidence>
<dbReference type="GO" id="GO:0033787">
    <property type="term" value="F:cyanocobalamin reductase (cyanide-eliminating) (NADP+) activity"/>
    <property type="evidence" value="ECO:0007669"/>
    <property type="project" value="TreeGrafter"/>
</dbReference>
<dbReference type="AlphaFoldDB" id="A0A0D2WTD6"/>
<dbReference type="PANTHER" id="PTHR31457:SF2">
    <property type="entry name" value="CYANOCOBALAMIN REDUCTASE _ ALKYLCOBALAMIN DEALKYLASE"/>
    <property type="match status" value="1"/>
</dbReference>
<keyword evidence="7" id="KW-0288">FMN</keyword>
<name>A0A0D2WTD6_CAPO3</name>
<comment type="cofactor">
    <cofactor evidence="2">
        <name>FAD</name>
        <dbReference type="ChEBI" id="CHEBI:57692"/>
    </cofactor>
</comment>